<gene>
    <name evidence="9" type="ORF">UFOPK2656_00696</name>
    <name evidence="10" type="ORF">UFOPK3267_00665</name>
    <name evidence="11" type="ORF">UFOPK3651_00734</name>
    <name evidence="8" type="ORF">UFOPK4189_00694</name>
</gene>
<dbReference type="EMBL" id="CAESGF010000003">
    <property type="protein sequence ID" value="CAB4362907.1"/>
    <property type="molecule type" value="Genomic_DNA"/>
</dbReference>
<evidence type="ECO:0000256" key="3">
    <source>
        <dbReference type="ARBA" id="ARBA00022827"/>
    </source>
</evidence>
<dbReference type="PANTHER" id="PTHR46091">
    <property type="entry name" value="BLR7054 PROTEIN"/>
    <property type="match status" value="1"/>
</dbReference>
<dbReference type="EMBL" id="CAFBMT010000003">
    <property type="protein sequence ID" value="CAB4919025.1"/>
    <property type="molecule type" value="Genomic_DNA"/>
</dbReference>
<dbReference type="PANTHER" id="PTHR46091:SF3">
    <property type="entry name" value="AMINE OXIDASE DOMAIN-CONTAINING PROTEIN"/>
    <property type="match status" value="1"/>
</dbReference>
<keyword evidence="3" id="KW-0274">FAD</keyword>
<dbReference type="GO" id="GO:0016491">
    <property type="term" value="F:oxidoreductase activity"/>
    <property type="evidence" value="ECO:0007669"/>
    <property type="project" value="InterPro"/>
</dbReference>
<dbReference type="AlphaFoldDB" id="A0A6J6QW15"/>
<reference evidence="9" key="1">
    <citation type="submission" date="2020-05" db="EMBL/GenBank/DDBJ databases">
        <authorList>
            <person name="Chiriac C."/>
            <person name="Salcher M."/>
            <person name="Ghai R."/>
            <person name="Kavagutti S V."/>
        </authorList>
    </citation>
    <scope>NUCLEOTIDE SEQUENCE</scope>
</reference>
<keyword evidence="4" id="KW-0521">NADP</keyword>
<evidence type="ECO:0000256" key="6">
    <source>
        <dbReference type="SAM" id="MobiDB-lite"/>
    </source>
</evidence>
<evidence type="ECO:0000259" key="7">
    <source>
        <dbReference type="Pfam" id="PF01593"/>
    </source>
</evidence>
<evidence type="ECO:0000256" key="4">
    <source>
        <dbReference type="ARBA" id="ARBA00022857"/>
    </source>
</evidence>
<sequence>MTTESWDAIVVGSGPGGLTTAACLGSTGKRVLVLERHDVAGGNTQVFRRHHGDDWYEFDVGVHYIGECQPGGLFPTIFASLGIGDRLQFRPLDADGFDTLHFPDFTFRVPAGWDEYEQRLVEQFPAEKAGVERCVQTLRKVAEESRDVFGGERPTFELWARRPLSELFDESELSDKVRATIDHWSGLYAGGPQQTAVAMHAGIIHHYMSGAFYPEGGGQMIAARLIQVIEACGGEVRTLAPVDRVIIERGAARGVRLEDGSELRAPIVVSNADYRRTINHLVGREHVLPATLAWAQQAQMTLGLVCTYVVVDTMLDGPNTNYFVFPDYRTDELYAELDEGHLPDSQVPFAYIALASRKDPDNHELCPPGHTNFQIMTLAPRGYEFWGVDSGPTDGELYRRNPAYRARKQELQDRLIDAAETVLGPFRDHIVHVETATTLSHERYTHSSGGTSYGYMHSPDQVGDDRPDHRTEIEGLWVVGANTTSGHGIAGAVTGGVFCASKILDRPLIVEMYMGTQLVDPASVPADPDPFDPLEYSRGAQLRAKRAERVQSLRQRRDQHPG</sequence>
<accession>A0A6J6QW15</accession>
<evidence type="ECO:0000313" key="8">
    <source>
        <dbReference type="EMBL" id="CAB4362907.1"/>
    </source>
</evidence>
<dbReference type="InterPro" id="IPR036188">
    <property type="entry name" value="FAD/NAD-bd_sf"/>
</dbReference>
<keyword evidence="1" id="KW-0285">Flavoprotein</keyword>
<proteinExistence type="predicted"/>
<dbReference type="InterPro" id="IPR002937">
    <property type="entry name" value="Amino_oxidase"/>
</dbReference>
<evidence type="ECO:0000256" key="1">
    <source>
        <dbReference type="ARBA" id="ARBA00022630"/>
    </source>
</evidence>
<keyword evidence="5" id="KW-0520">NAD</keyword>
<dbReference type="InterPro" id="IPR052206">
    <property type="entry name" value="Retinol_saturase"/>
</dbReference>
<protein>
    <submittedName>
        <fullName evidence="9">Unannotated protein</fullName>
    </submittedName>
</protein>
<name>A0A6J6QW15_9ZZZZ</name>
<organism evidence="9">
    <name type="scientific">freshwater metagenome</name>
    <dbReference type="NCBI Taxonomy" id="449393"/>
    <lineage>
        <taxon>unclassified sequences</taxon>
        <taxon>metagenomes</taxon>
        <taxon>ecological metagenomes</taxon>
    </lineage>
</organism>
<dbReference type="EMBL" id="CAEZYF010000003">
    <property type="protein sequence ID" value="CAB4711354.1"/>
    <property type="molecule type" value="Genomic_DNA"/>
</dbReference>
<evidence type="ECO:0000256" key="2">
    <source>
        <dbReference type="ARBA" id="ARBA00022729"/>
    </source>
</evidence>
<evidence type="ECO:0000313" key="11">
    <source>
        <dbReference type="EMBL" id="CAB4919025.1"/>
    </source>
</evidence>
<dbReference type="EMBL" id="CAFBIY010000025">
    <property type="protein sequence ID" value="CAB4848272.1"/>
    <property type="molecule type" value="Genomic_DNA"/>
</dbReference>
<evidence type="ECO:0000313" key="10">
    <source>
        <dbReference type="EMBL" id="CAB4848272.1"/>
    </source>
</evidence>
<feature type="compositionally biased region" description="Basic and acidic residues" evidence="6">
    <location>
        <begin position="545"/>
        <end position="562"/>
    </location>
</feature>
<dbReference type="Gene3D" id="3.50.50.60">
    <property type="entry name" value="FAD/NAD(P)-binding domain"/>
    <property type="match status" value="2"/>
</dbReference>
<feature type="region of interest" description="Disordered" evidence="6">
    <location>
        <begin position="524"/>
        <end position="562"/>
    </location>
</feature>
<feature type="domain" description="Amine oxidase" evidence="7">
    <location>
        <begin position="16"/>
        <end position="273"/>
    </location>
</feature>
<keyword evidence="2" id="KW-0732">Signal</keyword>
<evidence type="ECO:0000256" key="5">
    <source>
        <dbReference type="ARBA" id="ARBA00023027"/>
    </source>
</evidence>
<evidence type="ECO:0000313" key="9">
    <source>
        <dbReference type="EMBL" id="CAB4711354.1"/>
    </source>
</evidence>
<dbReference type="SUPFAM" id="SSF51905">
    <property type="entry name" value="FAD/NAD(P)-binding domain"/>
    <property type="match status" value="1"/>
</dbReference>
<dbReference type="Pfam" id="PF01593">
    <property type="entry name" value="Amino_oxidase"/>
    <property type="match status" value="1"/>
</dbReference>